<reference evidence="2" key="1">
    <citation type="journal article" date="2015" name="PeerJ">
        <title>First genomic representation of candidate bacterial phylum KSB3 points to enhanced environmental sensing as a trigger of wastewater bulking.</title>
        <authorList>
            <person name="Sekiguchi Y."/>
            <person name="Ohashi A."/>
            <person name="Parks D.H."/>
            <person name="Yamauchi T."/>
            <person name="Tyson G.W."/>
            <person name="Hugenholtz P."/>
        </authorList>
    </citation>
    <scope>NUCLEOTIDE SEQUENCE [LARGE SCALE GENOMIC DNA]</scope>
</reference>
<feature type="domain" description="PcRGLX/YetA-like N-terminal RIFT barrel" evidence="1">
    <location>
        <begin position="15"/>
        <end position="84"/>
    </location>
</feature>
<evidence type="ECO:0000259" key="1">
    <source>
        <dbReference type="Pfam" id="PF19501"/>
    </source>
</evidence>
<dbReference type="PANTHER" id="PTHR40081:SF1">
    <property type="entry name" value="TAT PATHWAY SIGNAL SEQUENCE DOMAIN PROTEIN"/>
    <property type="match status" value="1"/>
</dbReference>
<sequence length="860" mass="98694">MLSFPLLIVETAGIPRKNEPVTVGIPFPKALFTSLDELSVVNDQHAHVPAQLQVLDRWHDQSLKWVLFDFQVTLAAHTQTQYTIRKHDKTGESLQSTSSEGIIVREHSDTIDINTDVACFIVDKNVFKPLKQVLFKDHDPIINPAESFMDFVDEAGQHCEHIIRRVSLETVGPLRTTLKVEGQLSSSPLEFFARIHFYAQSALTKIDYTIRNPQAAQHLGGLWDLGDAGSVYFQDLSLQLALLANEGVSIHWTTCPERPLQKQTAETLTIYQDSSGGINWNSSNHVNRFGKVMHSFRGYQVRSNGELIEEGSRTHPIIAIQDSVKRITGTVKGFWENFPKALEGTGNLLKIRVFPNQYQDLFELQGGEQKTHTLFLSFEPSSEGISRLAWIENPLIPHLSPEHYSQSKVVDYLTPSADAPYPEVQELIYSAIEGDNTFVDRRELIDEYGWRNFGDLYADHEKIYYQGEGIPISHYNNQYDCIYGMIIQYLCSGNIRWFPLFNDLTHHVIDIDIYHTTQDKPNFNGGFFWHTDHYTDAATATHRGYSKATIEIKSLSSYGGGPANEHNYTTGLVYHYYLTGEIASKETAIGLADWIINMDDGTQTKFRFMNTRNTGLVSTTDSPDYSYHGPGRGAGYSINALIDAFLLTKNKKYLTKAEQLIQRCIHPEDNIEERELTNTEVRWSYTIFLQILGRYLDLKAEINELDYLYCYAKKSLLHYAQWMRDHEVCTSTVFDTVEYPTETWPAHDLRKSNVFKFAAKYSEAPLRKKFLQKSEFFFEKPLQDLFSFETRTLTRPLIILMTNTTMHSYFQQHPEEKAPNTQCSYGFGKPQQFKPQLYYMYKLRTIISHCASTIQKILKK</sequence>
<dbReference type="Pfam" id="PF19501">
    <property type="entry name" value="PcRGLX_1st"/>
    <property type="match status" value="1"/>
</dbReference>
<evidence type="ECO:0000313" key="3">
    <source>
        <dbReference type="Proteomes" id="UP000030661"/>
    </source>
</evidence>
<protein>
    <recommendedName>
        <fullName evidence="1">PcRGLX/YetA-like N-terminal RIFT barrel domain-containing protein</fullName>
    </recommendedName>
</protein>
<dbReference type="AlphaFoldDB" id="A0A081C4B2"/>
<dbReference type="EMBL" id="DF820470">
    <property type="protein sequence ID" value="GAK59417.1"/>
    <property type="molecule type" value="Genomic_DNA"/>
</dbReference>
<evidence type="ECO:0000313" key="2">
    <source>
        <dbReference type="EMBL" id="GAK59417.1"/>
    </source>
</evidence>
<organism evidence="2">
    <name type="scientific">Vecturithrix granuli</name>
    <dbReference type="NCBI Taxonomy" id="1499967"/>
    <lineage>
        <taxon>Bacteria</taxon>
        <taxon>Candidatus Moduliflexota</taxon>
        <taxon>Candidatus Vecturitrichia</taxon>
        <taxon>Candidatus Vecturitrichales</taxon>
        <taxon>Candidatus Vecturitrichaceae</taxon>
        <taxon>Candidatus Vecturithrix</taxon>
    </lineage>
</organism>
<gene>
    <name evidence="2" type="ORF">U27_06401</name>
</gene>
<dbReference type="InterPro" id="IPR045793">
    <property type="entry name" value="PcRGLX/YetA-like"/>
</dbReference>
<dbReference type="InterPro" id="IPR048329">
    <property type="entry name" value="PcRGLX_1st"/>
</dbReference>
<proteinExistence type="predicted"/>
<dbReference type="Proteomes" id="UP000030661">
    <property type="component" value="Unassembled WGS sequence"/>
</dbReference>
<dbReference type="HOGENOM" id="CLU_331129_0_0_0"/>
<keyword evidence="3" id="KW-1185">Reference proteome</keyword>
<accession>A0A081C4B2</accession>
<name>A0A081C4B2_VECG1</name>
<dbReference type="eggNOG" id="COG3533">
    <property type="taxonomic scope" value="Bacteria"/>
</dbReference>
<dbReference type="PANTHER" id="PTHR40081">
    <property type="entry name" value="CONCANAVALIN A-LIKE LECTIN/GLUCANASE"/>
    <property type="match status" value="1"/>
</dbReference>
<dbReference type="STRING" id="1499967.U27_06401"/>